<organism evidence="1 2">
    <name type="scientific">Variovorax paradoxus</name>
    <dbReference type="NCBI Taxonomy" id="34073"/>
    <lineage>
        <taxon>Bacteria</taxon>
        <taxon>Pseudomonadati</taxon>
        <taxon>Pseudomonadota</taxon>
        <taxon>Betaproteobacteria</taxon>
        <taxon>Burkholderiales</taxon>
        <taxon>Comamonadaceae</taxon>
        <taxon>Variovorax</taxon>
    </lineage>
</organism>
<proteinExistence type="predicted"/>
<dbReference type="Proteomes" id="UP000425817">
    <property type="component" value="Chromosome"/>
</dbReference>
<gene>
    <name evidence="1" type="ORF">GOQ09_16410</name>
</gene>
<dbReference type="OrthoDB" id="8853603at2"/>
<reference evidence="1 2" key="1">
    <citation type="submission" date="2019-12" db="EMBL/GenBank/DDBJ databases">
        <title>Hybrid Genome Assemblies of two High G+C Isolates from Undergraduate Microbiology Courses.</title>
        <authorList>
            <person name="Ne Ville C.J."/>
            <person name="Enright D."/>
            <person name="Hernandez I."/>
            <person name="Dodsworth J."/>
            <person name="Orwin P.M."/>
        </authorList>
    </citation>
    <scope>NUCLEOTIDE SEQUENCE [LARGE SCALE GENOMIC DNA]</scope>
    <source>
        <strain evidence="1 2">CSUSB</strain>
    </source>
</reference>
<sequence>MTTASPPAPSARILFFSPLRRSQPRPHAGRISTWPFRVVSDKEREDDGKNIRLQAARIIRTTAEQWWPEAR</sequence>
<protein>
    <submittedName>
        <fullName evidence="1">Uncharacterized protein</fullName>
    </submittedName>
</protein>
<dbReference type="RefSeq" id="WP_157614480.1">
    <property type="nucleotide sequence ID" value="NZ_CP046622.1"/>
</dbReference>
<dbReference type="AlphaFoldDB" id="A0A6I6HJQ4"/>
<evidence type="ECO:0000313" key="2">
    <source>
        <dbReference type="Proteomes" id="UP000425817"/>
    </source>
</evidence>
<dbReference type="EMBL" id="CP046622">
    <property type="protein sequence ID" value="QGW83060.1"/>
    <property type="molecule type" value="Genomic_DNA"/>
</dbReference>
<evidence type="ECO:0000313" key="1">
    <source>
        <dbReference type="EMBL" id="QGW83060.1"/>
    </source>
</evidence>
<name>A0A6I6HJQ4_VARPD</name>
<accession>A0A6I6HJQ4</accession>